<dbReference type="EMBL" id="AZEE01000027">
    <property type="protein sequence ID" value="KRK98923.1"/>
    <property type="molecule type" value="Genomic_DNA"/>
</dbReference>
<accession>A0A0R1LT44</accession>
<protein>
    <recommendedName>
        <fullName evidence="1">HTH merR-type domain-containing protein</fullName>
    </recommendedName>
</protein>
<evidence type="ECO:0000313" key="3">
    <source>
        <dbReference type="Proteomes" id="UP000051160"/>
    </source>
</evidence>
<dbReference type="Proteomes" id="UP000051160">
    <property type="component" value="Unassembled WGS sequence"/>
</dbReference>
<dbReference type="PATRIC" id="fig|1423776.4.peg.671"/>
<dbReference type="OrthoDB" id="2317001at2"/>
<dbReference type="InterPro" id="IPR000551">
    <property type="entry name" value="MerR-type_HTH_dom"/>
</dbReference>
<organism evidence="2 3">
    <name type="scientific">Secundilactobacillus odoratitofui DSM 19909 = JCM 15043</name>
    <dbReference type="NCBI Taxonomy" id="1423776"/>
    <lineage>
        <taxon>Bacteria</taxon>
        <taxon>Bacillati</taxon>
        <taxon>Bacillota</taxon>
        <taxon>Bacilli</taxon>
        <taxon>Lactobacillales</taxon>
        <taxon>Lactobacillaceae</taxon>
        <taxon>Secundilactobacillus</taxon>
    </lineage>
</organism>
<dbReference type="InterPro" id="IPR009061">
    <property type="entry name" value="DNA-bd_dom_put_sf"/>
</dbReference>
<name>A0A0R1LT44_9LACO</name>
<dbReference type="GO" id="GO:0003677">
    <property type="term" value="F:DNA binding"/>
    <property type="evidence" value="ECO:0007669"/>
    <property type="project" value="InterPro"/>
</dbReference>
<dbReference type="SUPFAM" id="SSF46955">
    <property type="entry name" value="Putative DNA-binding domain"/>
    <property type="match status" value="1"/>
</dbReference>
<gene>
    <name evidence="2" type="ORF">FD04_GL000668</name>
</gene>
<dbReference type="GO" id="GO:0006355">
    <property type="term" value="P:regulation of DNA-templated transcription"/>
    <property type="evidence" value="ECO:0007669"/>
    <property type="project" value="InterPro"/>
</dbReference>
<keyword evidence="3" id="KW-1185">Reference proteome</keyword>
<sequence>MTLGELAAKSGIAAEQIATFTRAGLLPCKDTASLYSDNDLYWLDMVNCFVENGSSVAELKNLMPLCEARV</sequence>
<proteinExistence type="predicted"/>
<dbReference type="RefSeq" id="WP_054699609.1">
    <property type="nucleotide sequence ID" value="NZ_AZEE01000027.1"/>
</dbReference>
<dbReference type="AlphaFoldDB" id="A0A0R1LT44"/>
<evidence type="ECO:0000259" key="1">
    <source>
        <dbReference type="PROSITE" id="PS50937"/>
    </source>
</evidence>
<dbReference type="Pfam" id="PF13411">
    <property type="entry name" value="MerR_1"/>
    <property type="match status" value="1"/>
</dbReference>
<dbReference type="STRING" id="1423776.FD04_GL000668"/>
<dbReference type="Gene3D" id="1.10.1660.10">
    <property type="match status" value="1"/>
</dbReference>
<comment type="caution">
    <text evidence="2">The sequence shown here is derived from an EMBL/GenBank/DDBJ whole genome shotgun (WGS) entry which is preliminary data.</text>
</comment>
<reference evidence="2 3" key="1">
    <citation type="journal article" date="2015" name="Genome Announc.">
        <title>Expanding the biotechnology potential of lactobacilli through comparative genomics of 213 strains and associated genera.</title>
        <authorList>
            <person name="Sun Z."/>
            <person name="Harris H.M."/>
            <person name="McCann A."/>
            <person name="Guo C."/>
            <person name="Argimon S."/>
            <person name="Zhang W."/>
            <person name="Yang X."/>
            <person name="Jeffery I.B."/>
            <person name="Cooney J.C."/>
            <person name="Kagawa T.F."/>
            <person name="Liu W."/>
            <person name="Song Y."/>
            <person name="Salvetti E."/>
            <person name="Wrobel A."/>
            <person name="Rasinkangas P."/>
            <person name="Parkhill J."/>
            <person name="Rea M.C."/>
            <person name="O'Sullivan O."/>
            <person name="Ritari J."/>
            <person name="Douillard F.P."/>
            <person name="Paul Ross R."/>
            <person name="Yang R."/>
            <person name="Briner A.E."/>
            <person name="Felis G.E."/>
            <person name="de Vos W.M."/>
            <person name="Barrangou R."/>
            <person name="Klaenhammer T.R."/>
            <person name="Caufield P.W."/>
            <person name="Cui Y."/>
            <person name="Zhang H."/>
            <person name="O'Toole P.W."/>
        </authorList>
    </citation>
    <scope>NUCLEOTIDE SEQUENCE [LARGE SCALE GENOMIC DNA]</scope>
    <source>
        <strain evidence="2 3">DSM 19909</strain>
    </source>
</reference>
<feature type="domain" description="HTH merR-type" evidence="1">
    <location>
        <begin position="1"/>
        <end position="65"/>
    </location>
</feature>
<dbReference type="PROSITE" id="PS50937">
    <property type="entry name" value="HTH_MERR_2"/>
    <property type="match status" value="1"/>
</dbReference>
<evidence type="ECO:0000313" key="2">
    <source>
        <dbReference type="EMBL" id="KRK98923.1"/>
    </source>
</evidence>